<sequence>MTQALTGHGCFQHYLHRMGRAENQRCMHCPCASDTAEHTLFRCPQWEAHRADLRLRLGRKPAVGDMADILCGPRFEDLPMDPEEKSNLLIDADEMFRLFNAMVESILTAKEAEERLRQGRGNR</sequence>
<organism evidence="1">
    <name type="scientific">Schizaphis graminum</name>
    <name type="common">Green bug aphid</name>
    <dbReference type="NCBI Taxonomy" id="13262"/>
    <lineage>
        <taxon>Eukaryota</taxon>
        <taxon>Metazoa</taxon>
        <taxon>Ecdysozoa</taxon>
        <taxon>Arthropoda</taxon>
        <taxon>Hexapoda</taxon>
        <taxon>Insecta</taxon>
        <taxon>Pterygota</taxon>
        <taxon>Neoptera</taxon>
        <taxon>Paraneoptera</taxon>
        <taxon>Hemiptera</taxon>
        <taxon>Sternorrhyncha</taxon>
        <taxon>Aphidomorpha</taxon>
        <taxon>Aphidoidea</taxon>
        <taxon>Aphididae</taxon>
        <taxon>Aphidini</taxon>
        <taxon>Schizaphis</taxon>
    </lineage>
</organism>
<protein>
    <recommendedName>
        <fullName evidence="2">Retrovirus-related Pol polyprotein from type-1 retrotransposable element R1</fullName>
    </recommendedName>
</protein>
<proteinExistence type="predicted"/>
<dbReference type="AlphaFoldDB" id="A0A2S2NSD1"/>
<dbReference type="EMBL" id="GGMR01007481">
    <property type="protein sequence ID" value="MBY20100.1"/>
    <property type="molecule type" value="Transcribed_RNA"/>
</dbReference>
<reference evidence="1" key="1">
    <citation type="submission" date="2018-04" db="EMBL/GenBank/DDBJ databases">
        <title>Transcriptome of Schizaphis graminum biotype I.</title>
        <authorList>
            <person name="Scully E.D."/>
            <person name="Geib S.M."/>
            <person name="Palmer N.A."/>
            <person name="Koch K."/>
            <person name="Bradshaw J."/>
            <person name="Heng-Moss T."/>
            <person name="Sarath G."/>
        </authorList>
    </citation>
    <scope>NUCLEOTIDE SEQUENCE</scope>
</reference>
<gene>
    <name evidence="1" type="ORF">g.147372</name>
</gene>
<name>A0A2S2NSD1_SCHGA</name>
<evidence type="ECO:0008006" key="2">
    <source>
        <dbReference type="Google" id="ProtNLM"/>
    </source>
</evidence>
<evidence type="ECO:0000313" key="1">
    <source>
        <dbReference type="EMBL" id="MBY20100.1"/>
    </source>
</evidence>
<accession>A0A2S2NSD1</accession>